<evidence type="ECO:0000256" key="1">
    <source>
        <dbReference type="ARBA" id="ARBA00004071"/>
    </source>
</evidence>
<gene>
    <name evidence="9" type="ORF">METZ01_LOCUS274270</name>
</gene>
<protein>
    <recommendedName>
        <fullName evidence="3">alpha-L-fucosidase</fullName>
        <ecNumber evidence="3">3.2.1.51</ecNumber>
    </recommendedName>
</protein>
<evidence type="ECO:0000256" key="2">
    <source>
        <dbReference type="ARBA" id="ARBA00007951"/>
    </source>
</evidence>
<feature type="domain" description="Glycoside hydrolase family 29 N-terminal" evidence="7">
    <location>
        <begin position="1"/>
        <end position="217"/>
    </location>
</feature>
<dbReference type="EMBL" id="UINC01079424">
    <property type="protein sequence ID" value="SVC21416.1"/>
    <property type="molecule type" value="Genomic_DNA"/>
</dbReference>
<dbReference type="InterPro" id="IPR000933">
    <property type="entry name" value="Glyco_hydro_29"/>
</dbReference>
<evidence type="ECO:0000259" key="7">
    <source>
        <dbReference type="Pfam" id="PF01120"/>
    </source>
</evidence>
<dbReference type="PANTHER" id="PTHR10030:SF37">
    <property type="entry name" value="ALPHA-L-FUCOSIDASE-RELATED"/>
    <property type="match status" value="1"/>
</dbReference>
<dbReference type="InterPro" id="IPR013780">
    <property type="entry name" value="Glyco_hydro_b"/>
</dbReference>
<name>A0A382KBQ1_9ZZZZ</name>
<dbReference type="EC" id="3.2.1.51" evidence="3"/>
<accession>A0A382KBQ1</accession>
<dbReference type="GO" id="GO:0006004">
    <property type="term" value="P:fucose metabolic process"/>
    <property type="evidence" value="ECO:0007669"/>
    <property type="project" value="InterPro"/>
</dbReference>
<dbReference type="Gene3D" id="3.20.20.80">
    <property type="entry name" value="Glycosidases"/>
    <property type="match status" value="1"/>
</dbReference>
<dbReference type="PANTHER" id="PTHR10030">
    <property type="entry name" value="ALPHA-L-FUCOSIDASE"/>
    <property type="match status" value="1"/>
</dbReference>
<keyword evidence="5" id="KW-0378">Hydrolase</keyword>
<sequence length="340" mass="39233">MKFVTSFHHARKWFWYEVTYTKDKRHDTEDPKYAGANKIYPPVHTVKDSPTREYMQAWEDKIIEVIDKYEPDLLWFDGGLQKEKFWRSSQQEFDGHKRSFLSYYYNKGLKWGKEVGVTYKHEDLPQGAGILDFERGRNDTLSKIIWLTDTSIDEKSWSHVEDPQYKPVNELVDILVDIVSKNGCLLLNVGPRADGTFPDEVKKRLLGLGDWLKVNGEAIYGTRPWVKYGEGPTRQRGGAFSEKKNKVSYTAKDIRFTTRGDTLYAIVLDHPGNEETVITSLSNHNQIGFGNVESVSLLGSEEQIQWDQTNDGLIIRVPRDYNGNHALAFKIIPEKKLIPK</sequence>
<evidence type="ECO:0000256" key="5">
    <source>
        <dbReference type="ARBA" id="ARBA00022801"/>
    </source>
</evidence>
<reference evidence="9" key="1">
    <citation type="submission" date="2018-05" db="EMBL/GenBank/DDBJ databases">
        <authorList>
            <person name="Lanie J.A."/>
            <person name="Ng W.-L."/>
            <person name="Kazmierczak K.M."/>
            <person name="Andrzejewski T.M."/>
            <person name="Davidsen T.M."/>
            <person name="Wayne K.J."/>
            <person name="Tettelin H."/>
            <person name="Glass J.I."/>
            <person name="Rusch D."/>
            <person name="Podicherti R."/>
            <person name="Tsui H.-C.T."/>
            <person name="Winkler M.E."/>
        </authorList>
    </citation>
    <scope>NUCLEOTIDE SEQUENCE</scope>
</reference>
<dbReference type="Gene3D" id="2.60.40.1180">
    <property type="entry name" value="Golgi alpha-mannosidase II"/>
    <property type="match status" value="1"/>
</dbReference>
<evidence type="ECO:0000313" key="9">
    <source>
        <dbReference type="EMBL" id="SVC21416.1"/>
    </source>
</evidence>
<proteinExistence type="inferred from homology"/>
<dbReference type="InterPro" id="IPR031919">
    <property type="entry name" value="Fucosidase_C"/>
</dbReference>
<dbReference type="SUPFAM" id="SSF51445">
    <property type="entry name" value="(Trans)glycosidases"/>
    <property type="match status" value="1"/>
</dbReference>
<feature type="domain" description="Alpha-L-fucosidase C-terminal" evidence="8">
    <location>
        <begin position="251"/>
        <end position="330"/>
    </location>
</feature>
<dbReference type="GO" id="GO:0005764">
    <property type="term" value="C:lysosome"/>
    <property type="evidence" value="ECO:0007669"/>
    <property type="project" value="TreeGrafter"/>
</dbReference>
<keyword evidence="4" id="KW-0732">Signal</keyword>
<dbReference type="PRINTS" id="PR00741">
    <property type="entry name" value="GLHYDRLASE29"/>
</dbReference>
<comment type="similarity">
    <text evidence="2">Belongs to the glycosyl hydrolase 29 family.</text>
</comment>
<dbReference type="GO" id="GO:0004560">
    <property type="term" value="F:alpha-L-fucosidase activity"/>
    <property type="evidence" value="ECO:0007669"/>
    <property type="project" value="InterPro"/>
</dbReference>
<dbReference type="Pfam" id="PF01120">
    <property type="entry name" value="Alpha_L_fucos"/>
    <property type="match status" value="1"/>
</dbReference>
<dbReference type="Pfam" id="PF16757">
    <property type="entry name" value="Fucosidase_C"/>
    <property type="match status" value="1"/>
</dbReference>
<dbReference type="InterPro" id="IPR057739">
    <property type="entry name" value="Glyco_hydro_29_N"/>
</dbReference>
<dbReference type="InterPro" id="IPR016286">
    <property type="entry name" value="FUC_metazoa-typ"/>
</dbReference>
<keyword evidence="6" id="KW-0326">Glycosidase</keyword>
<organism evidence="9">
    <name type="scientific">marine metagenome</name>
    <dbReference type="NCBI Taxonomy" id="408172"/>
    <lineage>
        <taxon>unclassified sequences</taxon>
        <taxon>metagenomes</taxon>
        <taxon>ecological metagenomes</taxon>
    </lineage>
</organism>
<evidence type="ECO:0000259" key="8">
    <source>
        <dbReference type="Pfam" id="PF16757"/>
    </source>
</evidence>
<evidence type="ECO:0000256" key="6">
    <source>
        <dbReference type="ARBA" id="ARBA00023295"/>
    </source>
</evidence>
<dbReference type="SMART" id="SM00812">
    <property type="entry name" value="Alpha_L_fucos"/>
    <property type="match status" value="1"/>
</dbReference>
<comment type="function">
    <text evidence="1">Alpha-L-fucosidase is responsible for hydrolyzing the alpha-1,6-linked fucose joined to the reducing-end N-acetylglucosamine of the carbohydrate moieties of glycoproteins.</text>
</comment>
<dbReference type="GO" id="GO:0016139">
    <property type="term" value="P:glycoside catabolic process"/>
    <property type="evidence" value="ECO:0007669"/>
    <property type="project" value="TreeGrafter"/>
</dbReference>
<evidence type="ECO:0000256" key="4">
    <source>
        <dbReference type="ARBA" id="ARBA00022729"/>
    </source>
</evidence>
<evidence type="ECO:0000256" key="3">
    <source>
        <dbReference type="ARBA" id="ARBA00012662"/>
    </source>
</evidence>
<dbReference type="AlphaFoldDB" id="A0A382KBQ1"/>
<dbReference type="InterPro" id="IPR017853">
    <property type="entry name" value="GH"/>
</dbReference>